<comment type="similarity">
    <text evidence="3">Belongs to the glycosyl hydrolase 16 family.</text>
</comment>
<evidence type="ECO:0000256" key="10">
    <source>
        <dbReference type="SAM" id="MobiDB-lite"/>
    </source>
</evidence>
<keyword evidence="9" id="KW-0326">Glycosidase</keyword>
<keyword evidence="7" id="KW-0378">Hydrolase</keyword>
<evidence type="ECO:0000256" key="3">
    <source>
        <dbReference type="ARBA" id="ARBA00006865"/>
    </source>
</evidence>
<dbReference type="PANTHER" id="PTHR10963">
    <property type="entry name" value="GLYCOSYL HYDROLASE-RELATED"/>
    <property type="match status" value="1"/>
</dbReference>
<dbReference type="GO" id="GO:0005886">
    <property type="term" value="C:plasma membrane"/>
    <property type="evidence" value="ECO:0007669"/>
    <property type="project" value="UniProtKB-SubCell"/>
</dbReference>
<dbReference type="GO" id="GO:0098552">
    <property type="term" value="C:side of membrane"/>
    <property type="evidence" value="ECO:0007669"/>
    <property type="project" value="UniProtKB-KW"/>
</dbReference>
<evidence type="ECO:0000256" key="4">
    <source>
        <dbReference type="ARBA" id="ARBA00012599"/>
    </source>
</evidence>
<comment type="subcellular location">
    <subcellularLocation>
        <location evidence="2">Cell membrane</location>
        <topology evidence="2">Lipid-anchor</topology>
        <topology evidence="2">GPI-anchor</topology>
    </subcellularLocation>
</comment>
<dbReference type="InterPro" id="IPR000757">
    <property type="entry name" value="Beta-glucanase-like"/>
</dbReference>
<dbReference type="PROSITE" id="PS51762">
    <property type="entry name" value="GH16_2"/>
    <property type="match status" value="1"/>
</dbReference>
<dbReference type="STRING" id="441959.B8MBG6"/>
<evidence type="ECO:0000256" key="5">
    <source>
        <dbReference type="ARBA" id="ARBA00022475"/>
    </source>
</evidence>
<comment type="catalytic activity">
    <reaction evidence="1">
        <text>Endohydrolysis of (1-&gt;3)- or (1-&gt;4)-linkages in beta-D-glucans when the glucose residue whose reducing group is involved in the linkage to be hydrolyzed is itself substituted at C-3.</text>
        <dbReference type="EC" id="3.2.1.6"/>
    </reaction>
</comment>
<dbReference type="PhylomeDB" id="B8MBG6"/>
<name>B8MBG6_TALSN</name>
<accession>B8MBG6</accession>
<dbReference type="OMA" id="TEAYWEF"/>
<dbReference type="FunFam" id="2.60.120.200:FF:000114">
    <property type="entry name" value="Probable endo-1,3(4)-beta-glucanase NFIA_089530"/>
    <property type="match status" value="1"/>
</dbReference>
<dbReference type="EC" id="3.2.1.6" evidence="4"/>
<keyword evidence="11" id="KW-0472">Membrane</keyword>
<feature type="transmembrane region" description="Helical" evidence="11">
    <location>
        <begin position="57"/>
        <end position="78"/>
    </location>
</feature>
<dbReference type="OrthoDB" id="192832at2759"/>
<dbReference type="InterPro" id="IPR013320">
    <property type="entry name" value="ConA-like_dom_sf"/>
</dbReference>
<dbReference type="GeneID" id="8099647"/>
<dbReference type="GO" id="GO:0009251">
    <property type="term" value="P:glucan catabolic process"/>
    <property type="evidence" value="ECO:0007669"/>
    <property type="project" value="TreeGrafter"/>
</dbReference>
<evidence type="ECO:0000256" key="1">
    <source>
        <dbReference type="ARBA" id="ARBA00000124"/>
    </source>
</evidence>
<dbReference type="HOGENOM" id="CLU_016972_1_0_1"/>
<evidence type="ECO:0000256" key="6">
    <source>
        <dbReference type="ARBA" id="ARBA00022622"/>
    </source>
</evidence>
<dbReference type="Gene3D" id="2.60.120.200">
    <property type="match status" value="1"/>
</dbReference>
<dbReference type="InterPro" id="IPR050546">
    <property type="entry name" value="Glycosyl_Hydrlase_16"/>
</dbReference>
<dbReference type="PANTHER" id="PTHR10963:SF42">
    <property type="entry name" value="PUTATIVE (AFU_ORTHOLOGUE AFUA_5G02280)-RELATED"/>
    <property type="match status" value="1"/>
</dbReference>
<proteinExistence type="inferred from homology"/>
<evidence type="ECO:0000313" key="13">
    <source>
        <dbReference type="EMBL" id="EED17830.1"/>
    </source>
</evidence>
<keyword evidence="11" id="KW-1133">Transmembrane helix</keyword>
<dbReference type="Proteomes" id="UP000001745">
    <property type="component" value="Unassembled WGS sequence"/>
</dbReference>
<keyword evidence="6" id="KW-0325">Glycoprotein</keyword>
<keyword evidence="5" id="KW-1003">Cell membrane</keyword>
<dbReference type="VEuPathDB" id="FungiDB:TSTA_116200"/>
<gene>
    <name evidence="13" type="ORF">TSTA_116200</name>
</gene>
<keyword evidence="6" id="KW-0336">GPI-anchor</keyword>
<dbReference type="EMBL" id="EQ962655">
    <property type="protein sequence ID" value="EED17830.1"/>
    <property type="molecule type" value="Genomic_DNA"/>
</dbReference>
<dbReference type="RefSeq" id="XP_002481822.1">
    <property type="nucleotide sequence ID" value="XM_002481777.1"/>
</dbReference>
<dbReference type="InParanoid" id="B8MBG6"/>
<feature type="region of interest" description="Disordered" evidence="10">
    <location>
        <begin position="446"/>
        <end position="503"/>
    </location>
</feature>
<sequence>MAYQAHGQTQYPKSHGDTAPPYADNIALNSSINNDSPQKLSQYSRFDPRGWRTRTRLIAAGGIVVIIIAIIVGAYEGWKANRYPNYSALTYSLKDTYEGENFFDNFWYWSDADPTGGFVFYLQRANAVWSNLTYATKDSAVIKVDTSYPNTIGGRNSVRIQSNNTYNNGLFIFDILHTPYGCGTWPALWLADSSNWPTNGEIDVIEATNNGTWGNSMTLHTTDGCSMGVKRKETGKVTSKNCYNGTNSNEGCGVSSTTASYGPEFNKNGGGVYATELRDAGIRIWWWPRNSIPSDIADGKPDPSTWGEATADFPSTDCSISSHFRNQSIIANIDLCGSLAAADRYYIDQAQCPSNCTAYVAANPGAFAEAYWEFKSFKNYLQEANTWGSSYATDPYGTNTYGTSTYGGTSYSTYGDTTGGGANRTTYDPTTGAYDQHIDYDADATTRRHHREQMDESGRYYHRDVDRDTTGLDNTTRVHKEYSNPNTGTSYTRDSAYDRNNLV</sequence>
<feature type="domain" description="GH16" evidence="12">
    <location>
        <begin position="76"/>
        <end position="333"/>
    </location>
</feature>
<protein>
    <recommendedName>
        <fullName evidence="4">endo-1,3(4)-beta-glucanase</fullName>
        <ecNumber evidence="4">3.2.1.6</ecNumber>
    </recommendedName>
</protein>
<evidence type="ECO:0000313" key="14">
    <source>
        <dbReference type="Proteomes" id="UP000001745"/>
    </source>
</evidence>
<dbReference type="CDD" id="cd02181">
    <property type="entry name" value="GH16_fungal_Lam16A_glucanase"/>
    <property type="match status" value="1"/>
</dbReference>
<dbReference type="SUPFAM" id="SSF49899">
    <property type="entry name" value="Concanavalin A-like lectins/glucanases"/>
    <property type="match status" value="1"/>
</dbReference>
<feature type="compositionally biased region" description="Polar residues" evidence="10">
    <location>
        <begin position="483"/>
        <end position="493"/>
    </location>
</feature>
<dbReference type="Pfam" id="PF26113">
    <property type="entry name" value="GH16_XgeA"/>
    <property type="match status" value="1"/>
</dbReference>
<organism evidence="13 14">
    <name type="scientific">Talaromyces stipitatus (strain ATCC 10500 / CBS 375.48 / QM 6759 / NRRL 1006)</name>
    <name type="common">Penicillium stipitatum</name>
    <dbReference type="NCBI Taxonomy" id="441959"/>
    <lineage>
        <taxon>Eukaryota</taxon>
        <taxon>Fungi</taxon>
        <taxon>Dikarya</taxon>
        <taxon>Ascomycota</taxon>
        <taxon>Pezizomycotina</taxon>
        <taxon>Eurotiomycetes</taxon>
        <taxon>Eurotiomycetidae</taxon>
        <taxon>Eurotiales</taxon>
        <taxon>Trichocomaceae</taxon>
        <taxon>Talaromyces</taxon>
        <taxon>Talaromyces sect. Talaromyces</taxon>
    </lineage>
</organism>
<dbReference type="eggNOG" id="ENOG502QUM3">
    <property type="taxonomic scope" value="Eukaryota"/>
</dbReference>
<evidence type="ECO:0000256" key="11">
    <source>
        <dbReference type="SAM" id="Phobius"/>
    </source>
</evidence>
<evidence type="ECO:0000256" key="2">
    <source>
        <dbReference type="ARBA" id="ARBA00004609"/>
    </source>
</evidence>
<reference evidence="14" key="1">
    <citation type="journal article" date="2015" name="Genome Announc.">
        <title>Genome sequence of the AIDS-associated pathogen Penicillium marneffei (ATCC18224) and its near taxonomic relative Talaromyces stipitatus (ATCC10500).</title>
        <authorList>
            <person name="Nierman W.C."/>
            <person name="Fedorova-Abrams N.D."/>
            <person name="Andrianopoulos A."/>
        </authorList>
    </citation>
    <scope>NUCLEOTIDE SEQUENCE [LARGE SCALE GENOMIC DNA]</scope>
    <source>
        <strain evidence="14">ATCC 10500 / CBS 375.48 / QM 6759 / NRRL 1006</strain>
    </source>
</reference>
<keyword evidence="14" id="KW-1185">Reference proteome</keyword>
<keyword evidence="11" id="KW-0812">Transmembrane</keyword>
<evidence type="ECO:0000256" key="9">
    <source>
        <dbReference type="ARBA" id="ARBA00023295"/>
    </source>
</evidence>
<evidence type="ECO:0000256" key="8">
    <source>
        <dbReference type="ARBA" id="ARBA00023288"/>
    </source>
</evidence>
<keyword evidence="8" id="KW-0449">Lipoprotein</keyword>
<evidence type="ECO:0000256" key="7">
    <source>
        <dbReference type="ARBA" id="ARBA00022801"/>
    </source>
</evidence>
<evidence type="ECO:0000259" key="12">
    <source>
        <dbReference type="PROSITE" id="PS51762"/>
    </source>
</evidence>
<feature type="compositionally biased region" description="Basic and acidic residues" evidence="10">
    <location>
        <begin position="446"/>
        <end position="482"/>
    </location>
</feature>
<dbReference type="AlphaFoldDB" id="B8MBG6"/>
<dbReference type="GO" id="GO:0052861">
    <property type="term" value="F:endo-1,3(4)-beta-glucanase activity"/>
    <property type="evidence" value="ECO:0007669"/>
    <property type="project" value="UniProtKB-EC"/>
</dbReference>